<proteinExistence type="predicted"/>
<dbReference type="Proteomes" id="UP000622604">
    <property type="component" value="Unassembled WGS sequence"/>
</dbReference>
<dbReference type="EMBL" id="JAEILT010000002">
    <property type="protein sequence ID" value="MBJ2135183.1"/>
    <property type="molecule type" value="Genomic_DNA"/>
</dbReference>
<evidence type="ECO:0000313" key="4">
    <source>
        <dbReference type="Proteomes" id="UP000622604"/>
    </source>
</evidence>
<keyword evidence="1" id="KW-0812">Transmembrane</keyword>
<protein>
    <submittedName>
        <fullName evidence="2">Uncharacterized protein</fullName>
    </submittedName>
</protein>
<dbReference type="EMBL" id="BMZC01000002">
    <property type="protein sequence ID" value="GGZ53867.1"/>
    <property type="molecule type" value="Genomic_DNA"/>
</dbReference>
<reference evidence="2" key="2">
    <citation type="submission" date="2020-09" db="EMBL/GenBank/DDBJ databases">
        <authorList>
            <person name="Sun Q."/>
            <person name="Kim S."/>
        </authorList>
    </citation>
    <scope>NUCLEOTIDE SEQUENCE</scope>
    <source>
        <strain evidence="2">KCTC 32337</strain>
    </source>
</reference>
<evidence type="ECO:0000313" key="3">
    <source>
        <dbReference type="EMBL" id="MBJ2135183.1"/>
    </source>
</evidence>
<evidence type="ECO:0000313" key="5">
    <source>
        <dbReference type="Proteomes" id="UP000649232"/>
    </source>
</evidence>
<accession>A0A8H9I7H4</accession>
<keyword evidence="1" id="KW-1133">Transmembrane helix</keyword>
<keyword evidence="1" id="KW-0472">Membrane</keyword>
<dbReference type="AlphaFoldDB" id="A0A8H9I7H4"/>
<name>A0A8H9I7H4_9ALTE</name>
<dbReference type="Proteomes" id="UP000649232">
    <property type="component" value="Unassembled WGS sequence"/>
</dbReference>
<feature type="transmembrane region" description="Helical" evidence="1">
    <location>
        <begin position="12"/>
        <end position="29"/>
    </location>
</feature>
<reference evidence="3 5" key="3">
    <citation type="submission" date="2020-12" db="EMBL/GenBank/DDBJ databases">
        <title>Draft genome sequences of nine environmental bacterial isolates colonizing plastic.</title>
        <authorList>
            <person name="Borre I."/>
            <person name="Sonnenschein E.C."/>
        </authorList>
    </citation>
    <scope>NUCLEOTIDE SEQUENCE [LARGE SCALE GENOMIC DNA]</scope>
    <source>
        <strain evidence="3 5">IB30</strain>
    </source>
</reference>
<feature type="transmembrane region" description="Helical" evidence="1">
    <location>
        <begin position="69"/>
        <end position="89"/>
    </location>
</feature>
<evidence type="ECO:0000313" key="2">
    <source>
        <dbReference type="EMBL" id="GGZ53867.1"/>
    </source>
</evidence>
<organism evidence="2 4">
    <name type="scientific">Paraglaciecola chathamensis</name>
    <dbReference type="NCBI Taxonomy" id="368405"/>
    <lineage>
        <taxon>Bacteria</taxon>
        <taxon>Pseudomonadati</taxon>
        <taxon>Pseudomonadota</taxon>
        <taxon>Gammaproteobacteria</taxon>
        <taxon>Alteromonadales</taxon>
        <taxon>Alteromonadaceae</taxon>
        <taxon>Paraglaciecola</taxon>
    </lineage>
</organism>
<dbReference type="RefSeq" id="WP_013752925.1">
    <property type="nucleotide sequence ID" value="NZ_BMZC01000002.1"/>
</dbReference>
<comment type="caution">
    <text evidence="2">The sequence shown here is derived from an EMBL/GenBank/DDBJ whole genome shotgun (WGS) entry which is preliminary data.</text>
</comment>
<gene>
    <name evidence="2" type="ORF">GCM10011274_09960</name>
    <name evidence="3" type="ORF">JEU11_01820</name>
</gene>
<reference evidence="2" key="1">
    <citation type="journal article" date="2014" name="Int. J. Syst. Evol. Microbiol.">
        <title>Complete genome sequence of Corynebacterium casei LMG S-19264T (=DSM 44701T), isolated from a smear-ripened cheese.</title>
        <authorList>
            <consortium name="US DOE Joint Genome Institute (JGI-PGF)"/>
            <person name="Walter F."/>
            <person name="Albersmeier A."/>
            <person name="Kalinowski J."/>
            <person name="Ruckert C."/>
        </authorList>
    </citation>
    <scope>NUCLEOTIDE SEQUENCE</scope>
    <source>
        <strain evidence="2">KCTC 32337</strain>
    </source>
</reference>
<sequence>MKYLQYHWKSRTFVVLAISIVVSILLISLELTDWAAQINQQGYSHGSEGGDGKGIPSVLRYILPFVKELVLIGVPLLLSLLLMKVLRWLRRAKKA</sequence>
<evidence type="ECO:0000256" key="1">
    <source>
        <dbReference type="SAM" id="Phobius"/>
    </source>
</evidence>